<keyword evidence="2" id="KW-0238">DNA-binding</keyword>
<dbReference type="GO" id="GO:0003700">
    <property type="term" value="F:DNA-binding transcription factor activity"/>
    <property type="evidence" value="ECO:0007669"/>
    <property type="project" value="InterPro"/>
</dbReference>
<dbReference type="Gene3D" id="1.10.10.10">
    <property type="entry name" value="Winged helix-like DNA-binding domain superfamily/Winged helix DNA-binding domain"/>
    <property type="match status" value="1"/>
</dbReference>
<evidence type="ECO:0000256" key="1">
    <source>
        <dbReference type="ARBA" id="ARBA00023015"/>
    </source>
</evidence>
<organism evidence="5 6">
    <name type="scientific">Nakamurella leprariae</name>
    <dbReference type="NCBI Taxonomy" id="2803911"/>
    <lineage>
        <taxon>Bacteria</taxon>
        <taxon>Bacillati</taxon>
        <taxon>Actinomycetota</taxon>
        <taxon>Actinomycetes</taxon>
        <taxon>Nakamurellales</taxon>
        <taxon>Nakamurellaceae</taxon>
        <taxon>Nakamurella</taxon>
    </lineage>
</organism>
<dbReference type="SUPFAM" id="SSF48008">
    <property type="entry name" value="GntR ligand-binding domain-like"/>
    <property type="match status" value="1"/>
</dbReference>
<dbReference type="InterPro" id="IPR000524">
    <property type="entry name" value="Tscrpt_reg_HTH_GntR"/>
</dbReference>
<dbReference type="Pfam" id="PF07729">
    <property type="entry name" value="FCD"/>
    <property type="match status" value="1"/>
</dbReference>
<evidence type="ECO:0000256" key="2">
    <source>
        <dbReference type="ARBA" id="ARBA00023125"/>
    </source>
</evidence>
<reference evidence="5" key="1">
    <citation type="submission" date="2021-01" db="EMBL/GenBank/DDBJ databases">
        <title>YIM 132084 draft genome.</title>
        <authorList>
            <person name="An D."/>
        </authorList>
    </citation>
    <scope>NUCLEOTIDE SEQUENCE</scope>
    <source>
        <strain evidence="5">YIM 132084</strain>
    </source>
</reference>
<dbReference type="GO" id="GO:0003677">
    <property type="term" value="F:DNA binding"/>
    <property type="evidence" value="ECO:0007669"/>
    <property type="project" value="UniProtKB-KW"/>
</dbReference>
<dbReference type="InterPro" id="IPR008920">
    <property type="entry name" value="TF_FadR/GntR_C"/>
</dbReference>
<keyword evidence="1" id="KW-0805">Transcription regulation</keyword>
<evidence type="ECO:0000313" key="6">
    <source>
        <dbReference type="Proteomes" id="UP000663792"/>
    </source>
</evidence>
<dbReference type="Pfam" id="PF00392">
    <property type="entry name" value="GntR"/>
    <property type="match status" value="1"/>
</dbReference>
<evidence type="ECO:0000259" key="4">
    <source>
        <dbReference type="PROSITE" id="PS50949"/>
    </source>
</evidence>
<dbReference type="EMBL" id="JAERWK010000001">
    <property type="protein sequence ID" value="MBM9465722.1"/>
    <property type="molecule type" value="Genomic_DNA"/>
</dbReference>
<evidence type="ECO:0000256" key="3">
    <source>
        <dbReference type="ARBA" id="ARBA00023163"/>
    </source>
</evidence>
<proteinExistence type="predicted"/>
<gene>
    <name evidence="5" type="ORF">JL106_00330</name>
</gene>
<dbReference type="CDD" id="cd07377">
    <property type="entry name" value="WHTH_GntR"/>
    <property type="match status" value="1"/>
</dbReference>
<dbReference type="InterPro" id="IPR036390">
    <property type="entry name" value="WH_DNA-bd_sf"/>
</dbReference>
<name>A0A938Y854_9ACTN</name>
<dbReference type="SUPFAM" id="SSF46785">
    <property type="entry name" value="Winged helix' DNA-binding domain"/>
    <property type="match status" value="1"/>
</dbReference>
<accession>A0A938Y854</accession>
<protein>
    <submittedName>
        <fullName evidence="5">GntR family transcriptional regulator</fullName>
    </submittedName>
</protein>
<dbReference type="SMART" id="SM00345">
    <property type="entry name" value="HTH_GNTR"/>
    <property type="match status" value="1"/>
</dbReference>
<dbReference type="PROSITE" id="PS50949">
    <property type="entry name" value="HTH_GNTR"/>
    <property type="match status" value="1"/>
</dbReference>
<dbReference type="RefSeq" id="WP_205258679.1">
    <property type="nucleotide sequence ID" value="NZ_JAERWK010000001.1"/>
</dbReference>
<keyword evidence="3" id="KW-0804">Transcription</keyword>
<dbReference type="InterPro" id="IPR011711">
    <property type="entry name" value="GntR_C"/>
</dbReference>
<dbReference type="AlphaFoldDB" id="A0A938Y854"/>
<sequence length="222" mass="24191">MSSFEVPPTRREAVTQRLRAEIASGALPPGTLLKDAELAGRLGVSITPVREAITQLAVEGLIDISPNRTRTVAGFSQKQALELVDVMELLAGTGFARGVDNLTDDDIAKMRLRFTEYVDALRTGNVPAAGASGADFSTIVIMAGGNRELQSLVDLVVARSLRFQSLGPDSPIWQPWIDGYRETLELLEAGDRISAVVRYRQIYVEYRAAVEASLWHHDDGTP</sequence>
<dbReference type="Proteomes" id="UP000663792">
    <property type="component" value="Unassembled WGS sequence"/>
</dbReference>
<feature type="domain" description="HTH gntR-type" evidence="4">
    <location>
        <begin position="8"/>
        <end position="75"/>
    </location>
</feature>
<evidence type="ECO:0000313" key="5">
    <source>
        <dbReference type="EMBL" id="MBM9465722.1"/>
    </source>
</evidence>
<dbReference type="Gene3D" id="1.20.120.530">
    <property type="entry name" value="GntR ligand-binding domain-like"/>
    <property type="match status" value="1"/>
</dbReference>
<dbReference type="PANTHER" id="PTHR43537">
    <property type="entry name" value="TRANSCRIPTIONAL REGULATOR, GNTR FAMILY"/>
    <property type="match status" value="1"/>
</dbReference>
<dbReference type="PANTHER" id="PTHR43537:SF5">
    <property type="entry name" value="UXU OPERON TRANSCRIPTIONAL REGULATOR"/>
    <property type="match status" value="1"/>
</dbReference>
<keyword evidence="6" id="KW-1185">Reference proteome</keyword>
<comment type="caution">
    <text evidence="5">The sequence shown here is derived from an EMBL/GenBank/DDBJ whole genome shotgun (WGS) entry which is preliminary data.</text>
</comment>
<dbReference type="InterPro" id="IPR036388">
    <property type="entry name" value="WH-like_DNA-bd_sf"/>
</dbReference>